<proteinExistence type="inferred from homology"/>
<dbReference type="Proteomes" id="UP001589758">
    <property type="component" value="Unassembled WGS sequence"/>
</dbReference>
<dbReference type="EC" id="1.4.1.1" evidence="2 5"/>
<name>A0ABV6CBW2_9GAMM</name>
<dbReference type="InterPro" id="IPR008141">
    <property type="entry name" value="Ala_DH"/>
</dbReference>
<dbReference type="SUPFAM" id="SSF51735">
    <property type="entry name" value="NAD(P)-binding Rossmann-fold domains"/>
    <property type="match status" value="1"/>
</dbReference>
<dbReference type="CDD" id="cd05305">
    <property type="entry name" value="L-AlaDH"/>
    <property type="match status" value="1"/>
</dbReference>
<evidence type="ECO:0000256" key="5">
    <source>
        <dbReference type="PIRNR" id="PIRNR000183"/>
    </source>
</evidence>
<comment type="caution">
    <text evidence="8">The sequence shown here is derived from an EMBL/GenBank/DDBJ whole genome shotgun (WGS) entry which is preliminary data.</text>
</comment>
<organism evidence="8 9">
    <name type="scientific">Thorsellia kenyensis</name>
    <dbReference type="NCBI Taxonomy" id="1549888"/>
    <lineage>
        <taxon>Bacteria</taxon>
        <taxon>Pseudomonadati</taxon>
        <taxon>Pseudomonadota</taxon>
        <taxon>Gammaproteobacteria</taxon>
        <taxon>Enterobacterales</taxon>
        <taxon>Thorselliaceae</taxon>
        <taxon>Thorsellia</taxon>
    </lineage>
</organism>
<evidence type="ECO:0000313" key="8">
    <source>
        <dbReference type="EMBL" id="MFC0180473.1"/>
    </source>
</evidence>
<evidence type="ECO:0000259" key="6">
    <source>
        <dbReference type="SMART" id="SM01002"/>
    </source>
</evidence>
<dbReference type="PROSITE" id="PS00837">
    <property type="entry name" value="ALADH_PNT_2"/>
    <property type="match status" value="1"/>
</dbReference>
<reference evidence="8 9" key="1">
    <citation type="submission" date="2024-09" db="EMBL/GenBank/DDBJ databases">
        <authorList>
            <person name="Sun Q."/>
            <person name="Mori K."/>
        </authorList>
    </citation>
    <scope>NUCLEOTIDE SEQUENCE [LARGE SCALE GENOMIC DNA]</scope>
    <source>
        <strain evidence="8 9">CCM 8545</strain>
    </source>
</reference>
<comment type="similarity">
    <text evidence="1 5">Belongs to the AlaDH/PNT family.</text>
</comment>
<dbReference type="SMART" id="SM01003">
    <property type="entry name" value="AlaDh_PNT_N"/>
    <property type="match status" value="1"/>
</dbReference>
<dbReference type="PIRSF" id="PIRSF000183">
    <property type="entry name" value="Alanine_dh"/>
    <property type="match status" value="1"/>
</dbReference>
<evidence type="ECO:0000256" key="2">
    <source>
        <dbReference type="ARBA" id="ARBA00012897"/>
    </source>
</evidence>
<gene>
    <name evidence="8" type="primary">ald</name>
    <name evidence="8" type="ORF">ACFFIT_10335</name>
</gene>
<dbReference type="SMART" id="SM01002">
    <property type="entry name" value="AlaDh_PNT_C"/>
    <property type="match status" value="1"/>
</dbReference>
<dbReference type="SUPFAM" id="SSF52283">
    <property type="entry name" value="Formate/glycerate dehydrogenase catalytic domain-like"/>
    <property type="match status" value="1"/>
</dbReference>
<dbReference type="Pfam" id="PF01262">
    <property type="entry name" value="AlaDh_PNT_C"/>
    <property type="match status" value="1"/>
</dbReference>
<feature type="domain" description="Alanine dehydrogenase/pyridine nucleotide transhydrogenase N-terminal" evidence="7">
    <location>
        <begin position="4"/>
        <end position="137"/>
    </location>
</feature>
<evidence type="ECO:0000256" key="3">
    <source>
        <dbReference type="ARBA" id="ARBA00023002"/>
    </source>
</evidence>
<dbReference type="GO" id="GO:0000286">
    <property type="term" value="F:alanine dehydrogenase activity"/>
    <property type="evidence" value="ECO:0007669"/>
    <property type="project" value="UniProtKB-EC"/>
</dbReference>
<evidence type="ECO:0000313" key="9">
    <source>
        <dbReference type="Proteomes" id="UP001589758"/>
    </source>
</evidence>
<sequence>MLIGVPKEIKNHEYRVGLIPSGVRELVKAGHHVFVQTKAGLDIGITDAEYIESGAQILGNEAEIFEKAELIIKVKEPQPEEIKLIKPHHTLFTYLHLAADEQQTKALINSQSICIAYETVTDEQHMLPLLSPMSEIAGRMAIQAGATTLHKANGGSGVLLSGVPGVGAGNVVIIGGGSVGSNAARMAVGMGANVTLFDKNIAVLRRLDNEYQGRIDLVFATEQSISNALQSADLVIGAVLVPGGAAPKVVTKEMLKVMKPGSVMVDVAIDQGGCFETSKATTHDNPTYQVEGIVHYCVGNMPSAVARTAAFALCNATLPYIHKLAKLGTLEAIKVNKGLQDGVNIFRGKVTHEGVSATFNLPYQQLTSIW</sequence>
<dbReference type="PANTHER" id="PTHR42795:SF1">
    <property type="entry name" value="ALANINE DEHYDROGENASE"/>
    <property type="match status" value="1"/>
</dbReference>
<dbReference type="RefSeq" id="WP_385877592.1">
    <property type="nucleotide sequence ID" value="NZ_JBHLXE010000101.1"/>
</dbReference>
<dbReference type="InterPro" id="IPR008143">
    <property type="entry name" value="Ala_DH/PNT_CS2"/>
</dbReference>
<comment type="catalytic activity">
    <reaction evidence="5">
        <text>L-alanine + NAD(+) + H2O = pyruvate + NH4(+) + NADH + H(+)</text>
        <dbReference type="Rhea" id="RHEA:18405"/>
        <dbReference type="ChEBI" id="CHEBI:15361"/>
        <dbReference type="ChEBI" id="CHEBI:15377"/>
        <dbReference type="ChEBI" id="CHEBI:15378"/>
        <dbReference type="ChEBI" id="CHEBI:28938"/>
        <dbReference type="ChEBI" id="CHEBI:57540"/>
        <dbReference type="ChEBI" id="CHEBI:57945"/>
        <dbReference type="ChEBI" id="CHEBI:57972"/>
        <dbReference type="EC" id="1.4.1.1"/>
    </reaction>
</comment>
<dbReference type="Pfam" id="PF05222">
    <property type="entry name" value="AlaDh_PNT_N"/>
    <property type="match status" value="1"/>
</dbReference>
<dbReference type="PANTHER" id="PTHR42795">
    <property type="entry name" value="ALANINE DEHYDROGENASE"/>
    <property type="match status" value="1"/>
</dbReference>
<dbReference type="Gene3D" id="3.40.50.720">
    <property type="entry name" value="NAD(P)-binding Rossmann-like Domain"/>
    <property type="match status" value="2"/>
</dbReference>
<evidence type="ECO:0000259" key="7">
    <source>
        <dbReference type="SMART" id="SM01003"/>
    </source>
</evidence>
<evidence type="ECO:0000256" key="1">
    <source>
        <dbReference type="ARBA" id="ARBA00005689"/>
    </source>
</evidence>
<keyword evidence="3 5" id="KW-0560">Oxidoreductase</keyword>
<feature type="domain" description="Alanine dehydrogenase/pyridine nucleotide transhydrogenase NAD(H)-binding" evidence="6">
    <location>
        <begin position="149"/>
        <end position="297"/>
    </location>
</feature>
<dbReference type="InterPro" id="IPR036291">
    <property type="entry name" value="NAD(P)-bd_dom_sf"/>
</dbReference>
<dbReference type="InterPro" id="IPR007886">
    <property type="entry name" value="AlaDH/PNT_N"/>
</dbReference>
<dbReference type="NCBIfam" id="TIGR00518">
    <property type="entry name" value="alaDH"/>
    <property type="match status" value="1"/>
</dbReference>
<evidence type="ECO:0000256" key="4">
    <source>
        <dbReference type="ARBA" id="ARBA00023027"/>
    </source>
</evidence>
<dbReference type="InterPro" id="IPR007698">
    <property type="entry name" value="AlaDH/PNT_NAD(H)-bd"/>
</dbReference>
<keyword evidence="9" id="KW-1185">Reference proteome</keyword>
<protein>
    <recommendedName>
        <fullName evidence="2 5">Alanine dehydrogenase</fullName>
        <ecNumber evidence="2 5">1.4.1.1</ecNumber>
    </recommendedName>
</protein>
<accession>A0ABV6CBW2</accession>
<dbReference type="EMBL" id="JBHLXE010000101">
    <property type="protein sequence ID" value="MFC0180473.1"/>
    <property type="molecule type" value="Genomic_DNA"/>
</dbReference>
<keyword evidence="4 5" id="KW-0520">NAD</keyword>